<dbReference type="EMBL" id="SCWB01000014">
    <property type="protein sequence ID" value="TDM07478.1"/>
    <property type="molecule type" value="Genomic_DNA"/>
</dbReference>
<name>A0A4R6BTK6_9STAP</name>
<accession>A0A4R6BTK6</accession>
<dbReference type="InterPro" id="IPR050404">
    <property type="entry name" value="Heme-degrading_MO"/>
</dbReference>
<gene>
    <name evidence="5" type="ORF">ERX29_08515</name>
</gene>
<evidence type="ECO:0000313" key="5">
    <source>
        <dbReference type="EMBL" id="TDM07478.1"/>
    </source>
</evidence>
<dbReference type="InterPro" id="IPR007138">
    <property type="entry name" value="ABM_dom"/>
</dbReference>
<dbReference type="PANTHER" id="PTHR34474">
    <property type="entry name" value="SIGNAL TRANSDUCTION PROTEIN TRAP"/>
    <property type="match status" value="1"/>
</dbReference>
<proteinExistence type="inferred from homology"/>
<evidence type="ECO:0000256" key="1">
    <source>
        <dbReference type="ARBA" id="ARBA00009267"/>
    </source>
</evidence>
<comment type="similarity">
    <text evidence="1">Belongs to the TRAP family.</text>
</comment>
<dbReference type="SUPFAM" id="SSF54909">
    <property type="entry name" value="Dimeric alpha+beta barrel"/>
    <property type="match status" value="1"/>
</dbReference>
<comment type="caution">
    <text evidence="5">The sequence shown here is derived from an EMBL/GenBank/DDBJ whole genome shotgun (WGS) entry which is preliminary data.</text>
</comment>
<dbReference type="Proteomes" id="UP000294802">
    <property type="component" value="Unassembled WGS sequence"/>
</dbReference>
<dbReference type="AlphaFoldDB" id="A0A4R6BTK6"/>
<dbReference type="RefSeq" id="WP_133444269.1">
    <property type="nucleotide sequence ID" value="NZ_SCWB01000014.1"/>
</dbReference>
<dbReference type="Gene3D" id="3.30.70.100">
    <property type="match status" value="1"/>
</dbReference>
<dbReference type="InterPro" id="IPR011008">
    <property type="entry name" value="Dimeric_a/b-barrel"/>
</dbReference>
<feature type="domain" description="ABM" evidence="4">
    <location>
        <begin position="69"/>
        <end position="137"/>
    </location>
</feature>
<keyword evidence="6" id="KW-1185">Reference proteome</keyword>
<evidence type="ECO:0000256" key="3">
    <source>
        <dbReference type="ARBA" id="ARBA00032861"/>
    </source>
</evidence>
<reference evidence="5 6" key="1">
    <citation type="submission" date="2019-01" db="EMBL/GenBank/DDBJ databases">
        <title>Draft genome sequences of the type strains of six Macrococcus species.</title>
        <authorList>
            <person name="Mazhar S."/>
            <person name="Altermann E."/>
            <person name="Hill C."/>
            <person name="Mcauliffe O."/>
        </authorList>
    </citation>
    <scope>NUCLEOTIDE SEQUENCE [LARGE SCALE GENOMIC DNA]</scope>
    <source>
        <strain evidence="5 6">CCM4815</strain>
    </source>
</reference>
<dbReference type="PANTHER" id="PTHR34474:SF2">
    <property type="entry name" value="SIGNAL TRANSDUCTION PROTEIN TRAP"/>
    <property type="match status" value="1"/>
</dbReference>
<dbReference type="Pfam" id="PF03992">
    <property type="entry name" value="ABM"/>
    <property type="match status" value="1"/>
</dbReference>
<protein>
    <recommendedName>
        <fullName evidence="2">Signal transduction protein TRAP</fullName>
    </recommendedName>
    <alternativeName>
        <fullName evidence="3">Target of RNAIII-activating protein</fullName>
    </alternativeName>
</protein>
<evidence type="ECO:0000313" key="6">
    <source>
        <dbReference type="Proteomes" id="UP000294802"/>
    </source>
</evidence>
<sequence length="165" mass="19523">MYTYLTHGSEYYMQRLIDNNNDRTLMKYAGQEDIILYEETTEKSVFSSPESFEVVESDGSMTDDAPLMLRYFQVSDERRKAAESRLTGEKNFAEYDGYIAYRLLRPLRGQTYCVALQFQDEDMLDDFRKSSVYREHYENAVLKQYETADFISNIHFTKLLRPITD</sequence>
<dbReference type="OrthoDB" id="2352283at2"/>
<evidence type="ECO:0000256" key="2">
    <source>
        <dbReference type="ARBA" id="ARBA00018486"/>
    </source>
</evidence>
<organism evidence="5 6">
    <name type="scientific">Macrococcus lamae</name>
    <dbReference type="NCBI Taxonomy" id="198484"/>
    <lineage>
        <taxon>Bacteria</taxon>
        <taxon>Bacillati</taxon>
        <taxon>Bacillota</taxon>
        <taxon>Bacilli</taxon>
        <taxon>Bacillales</taxon>
        <taxon>Staphylococcaceae</taxon>
        <taxon>Macrococcus</taxon>
    </lineage>
</organism>
<evidence type="ECO:0000259" key="4">
    <source>
        <dbReference type="Pfam" id="PF03992"/>
    </source>
</evidence>